<name>A0A1H9UAT7_9RHOB</name>
<dbReference type="STRING" id="641238.SAMN04490244_105141"/>
<dbReference type="InterPro" id="IPR005331">
    <property type="entry name" value="Sulfotransferase"/>
</dbReference>
<dbReference type="InterPro" id="IPR018011">
    <property type="entry name" value="Carb_sulfotrans_8-10"/>
</dbReference>
<dbReference type="GO" id="GO:0016051">
    <property type="term" value="P:carbohydrate biosynthetic process"/>
    <property type="evidence" value="ECO:0007669"/>
    <property type="project" value="InterPro"/>
</dbReference>
<keyword evidence="4" id="KW-1133">Transmembrane helix</keyword>
<reference evidence="8 9" key="1">
    <citation type="submission" date="2016-10" db="EMBL/GenBank/DDBJ databases">
        <authorList>
            <person name="de Groot N.N."/>
        </authorList>
    </citation>
    <scope>NUCLEOTIDE SEQUENCE [LARGE SCALE GENOMIC DNA]</scope>
    <source>
        <strain evidence="8 9">DSM 23042</strain>
    </source>
</reference>
<dbReference type="GO" id="GO:0008146">
    <property type="term" value="F:sulfotransferase activity"/>
    <property type="evidence" value="ECO:0007669"/>
    <property type="project" value="InterPro"/>
</dbReference>
<dbReference type="SUPFAM" id="SSF52540">
    <property type="entry name" value="P-loop containing nucleoside triphosphate hydrolases"/>
    <property type="match status" value="1"/>
</dbReference>
<evidence type="ECO:0000256" key="5">
    <source>
        <dbReference type="ARBA" id="ARBA00023034"/>
    </source>
</evidence>
<comment type="subcellular location">
    <subcellularLocation>
        <location evidence="1">Golgi apparatus membrane</location>
        <topology evidence="1">Single-pass type II membrane protein</topology>
    </subcellularLocation>
</comment>
<proteinExistence type="predicted"/>
<dbReference type="GO" id="GO:0016020">
    <property type="term" value="C:membrane"/>
    <property type="evidence" value="ECO:0007669"/>
    <property type="project" value="InterPro"/>
</dbReference>
<keyword evidence="2 8" id="KW-0808">Transferase</keyword>
<dbReference type="PANTHER" id="PTHR12137:SF54">
    <property type="entry name" value="CARBOHYDRATE SULFOTRANSFERASE"/>
    <property type="match status" value="1"/>
</dbReference>
<dbReference type="Gene3D" id="3.40.50.300">
    <property type="entry name" value="P-loop containing nucleotide triphosphate hydrolases"/>
    <property type="match status" value="1"/>
</dbReference>
<dbReference type="AlphaFoldDB" id="A0A1H9UAT7"/>
<dbReference type="EMBL" id="FOGU01000005">
    <property type="protein sequence ID" value="SES06274.1"/>
    <property type="molecule type" value="Genomic_DNA"/>
</dbReference>
<keyword evidence="6" id="KW-0472">Membrane</keyword>
<dbReference type="OrthoDB" id="554104at2"/>
<dbReference type="RefSeq" id="WP_092692946.1">
    <property type="nucleotide sequence ID" value="NZ_CBDDGO010000004.1"/>
</dbReference>
<dbReference type="Proteomes" id="UP000198885">
    <property type="component" value="Unassembled WGS sequence"/>
</dbReference>
<keyword evidence="9" id="KW-1185">Reference proteome</keyword>
<evidence type="ECO:0000256" key="7">
    <source>
        <dbReference type="ARBA" id="ARBA00023180"/>
    </source>
</evidence>
<dbReference type="PANTHER" id="PTHR12137">
    <property type="entry name" value="CARBOHYDRATE SULFOTRANSFERASE"/>
    <property type="match status" value="1"/>
</dbReference>
<keyword evidence="3" id="KW-0812">Transmembrane</keyword>
<evidence type="ECO:0000256" key="4">
    <source>
        <dbReference type="ARBA" id="ARBA00022989"/>
    </source>
</evidence>
<evidence type="ECO:0000313" key="9">
    <source>
        <dbReference type="Proteomes" id="UP000198885"/>
    </source>
</evidence>
<evidence type="ECO:0000256" key="3">
    <source>
        <dbReference type="ARBA" id="ARBA00022692"/>
    </source>
</evidence>
<keyword evidence="7" id="KW-0325">Glycoprotein</keyword>
<organism evidence="8 9">
    <name type="scientific">Tranquillimonas rosea</name>
    <dbReference type="NCBI Taxonomy" id="641238"/>
    <lineage>
        <taxon>Bacteria</taxon>
        <taxon>Pseudomonadati</taxon>
        <taxon>Pseudomonadota</taxon>
        <taxon>Alphaproteobacteria</taxon>
        <taxon>Rhodobacterales</taxon>
        <taxon>Roseobacteraceae</taxon>
        <taxon>Tranquillimonas</taxon>
    </lineage>
</organism>
<evidence type="ECO:0000256" key="2">
    <source>
        <dbReference type="ARBA" id="ARBA00022679"/>
    </source>
</evidence>
<evidence type="ECO:0000256" key="6">
    <source>
        <dbReference type="ARBA" id="ARBA00023136"/>
    </source>
</evidence>
<sequence length="209" mass="23841">MTIIVDKIGVSYFPVPKCACTSIKHLFFDIENGEPYRGHIVSGVRQHIHKVYPASAFKPAHARDNLCVAVIRDPVERLISCYTNRVLYHGELERIGPQFIKRGAQKRPTLGHFVNHLSLYREASGSVRHHSEPMVHFLGHDASFYDHIFRIDQLEGLVALLEERTGRTLSLQHRQSGGPKMSRADLNERQIERARAFYADDYAAFGHLL</sequence>
<evidence type="ECO:0000256" key="1">
    <source>
        <dbReference type="ARBA" id="ARBA00004323"/>
    </source>
</evidence>
<dbReference type="InterPro" id="IPR027417">
    <property type="entry name" value="P-loop_NTPase"/>
</dbReference>
<keyword evidence="5" id="KW-0333">Golgi apparatus</keyword>
<evidence type="ECO:0000313" key="8">
    <source>
        <dbReference type="EMBL" id="SES06274.1"/>
    </source>
</evidence>
<dbReference type="Pfam" id="PF03567">
    <property type="entry name" value="Sulfotransfer_2"/>
    <property type="match status" value="1"/>
</dbReference>
<accession>A0A1H9UAT7</accession>
<protein>
    <submittedName>
        <fullName evidence="8">Sulfotransferase family protein</fullName>
    </submittedName>
</protein>
<gene>
    <name evidence="8" type="ORF">SAMN04490244_105141</name>
</gene>